<evidence type="ECO:0000313" key="2">
    <source>
        <dbReference type="EMBL" id="KAL3798479.1"/>
    </source>
</evidence>
<organism evidence="2 3">
    <name type="scientific">Cyclotella atomus</name>
    <dbReference type="NCBI Taxonomy" id="382360"/>
    <lineage>
        <taxon>Eukaryota</taxon>
        <taxon>Sar</taxon>
        <taxon>Stramenopiles</taxon>
        <taxon>Ochrophyta</taxon>
        <taxon>Bacillariophyta</taxon>
        <taxon>Coscinodiscophyceae</taxon>
        <taxon>Thalassiosirophycidae</taxon>
        <taxon>Stephanodiscales</taxon>
        <taxon>Stephanodiscaceae</taxon>
        <taxon>Cyclotella</taxon>
    </lineage>
</organism>
<dbReference type="FunFam" id="3.50.7.10:FF:000007">
    <property type="entry name" value="1-phosphatidylinositol 3-phosphate 5-kinase isoform X1"/>
    <property type="match status" value="1"/>
</dbReference>
<dbReference type="Proteomes" id="UP001530400">
    <property type="component" value="Unassembled WGS sequence"/>
</dbReference>
<dbReference type="PANTHER" id="PTHR45748:SF7">
    <property type="entry name" value="1-PHOSPHATIDYLINOSITOL 3-PHOSPHATE 5-KINASE-RELATED"/>
    <property type="match status" value="1"/>
</dbReference>
<dbReference type="PANTHER" id="PTHR45748">
    <property type="entry name" value="1-PHOSPHATIDYLINOSITOL 3-PHOSPHATE 5-KINASE-RELATED"/>
    <property type="match status" value="1"/>
</dbReference>
<comment type="caution">
    <text evidence="2">The sequence shown here is derived from an EMBL/GenBank/DDBJ whole genome shotgun (WGS) entry which is preliminary data.</text>
</comment>
<dbReference type="InterPro" id="IPR002423">
    <property type="entry name" value="Cpn60/GroEL/TCP-1"/>
</dbReference>
<dbReference type="EMBL" id="JALLPJ020000216">
    <property type="protein sequence ID" value="KAL3798479.1"/>
    <property type="molecule type" value="Genomic_DNA"/>
</dbReference>
<dbReference type="InterPro" id="IPR027409">
    <property type="entry name" value="GroEL-like_apical_dom_sf"/>
</dbReference>
<reference evidence="2 3" key="1">
    <citation type="submission" date="2024-10" db="EMBL/GenBank/DDBJ databases">
        <title>Updated reference genomes for cyclostephanoid diatoms.</title>
        <authorList>
            <person name="Roberts W.R."/>
            <person name="Alverson A.J."/>
        </authorList>
    </citation>
    <scope>NUCLEOTIDE SEQUENCE [LARGE SCALE GENOMIC DNA]</scope>
    <source>
        <strain evidence="2 3">AJA010-31</strain>
    </source>
</reference>
<evidence type="ECO:0000313" key="3">
    <source>
        <dbReference type="Proteomes" id="UP001530400"/>
    </source>
</evidence>
<sequence length="573" mass="63638">MTISTSCCSTVNPELKNRDFLVRPYCKVKVILGGSEDDYAYMSGVAFRNNVTDKKMSKEINNAKIMLLSGGIEFTRTGRVSLDALLEQEERYCEILVTKIFKRKPNVLLVGRSVSRKAQELLLRANIALIQYAKPSLMTRIARQTGATISSSIDHVTNGTNILGQCRRFRLVAFRDNDTWVDRSDGSTAADVQQDLGATSDKKCVATLLSQNLPNHERQAVLAARKLGEDVLDGNDAVRSGLSKRGVVKTYVMIEGCPKELGCTVILRGSTRNALKQVKKVLRFMINASVIFQAYNMKLETSYIIERSARLPTSYKIPDTPCSSSSLCVDFGQPPNNRKIRPWNGSQKEEGKSSSMSGKITPLDHQAILITSVWMTDKTQCCPAEVKGICYFSMQDVSLGQFLRDSCFNLALKCQNPSCKKSVIDHSLSFIHNDGCINITVERMDNPIPTSSLKKQHDGNDAPNKEKSPDDKEDNPSTSGSPFDETSSTDKWVDTLMTISTRCCSTVEPDVKNGDFLDIRPYCKVKVISGGSVDDYAYMSGVAFHNNLTDKKMSKSKEINRSIMPNYVANWGY</sequence>
<feature type="compositionally biased region" description="Basic and acidic residues" evidence="1">
    <location>
        <begin position="455"/>
        <end position="470"/>
    </location>
</feature>
<protein>
    <submittedName>
        <fullName evidence="2">Uncharacterized protein</fullName>
    </submittedName>
</protein>
<dbReference type="AlphaFoldDB" id="A0ABD3QEY3"/>
<feature type="compositionally biased region" description="Polar residues" evidence="1">
    <location>
        <begin position="476"/>
        <end position="488"/>
    </location>
</feature>
<accession>A0ABD3QEY3</accession>
<proteinExistence type="predicted"/>
<feature type="region of interest" description="Disordered" evidence="1">
    <location>
        <begin position="337"/>
        <end position="358"/>
    </location>
</feature>
<name>A0ABD3QEY3_9STRA</name>
<dbReference type="Gene3D" id="3.50.7.10">
    <property type="entry name" value="GroEL"/>
    <property type="match status" value="1"/>
</dbReference>
<keyword evidence="3" id="KW-1185">Reference proteome</keyword>
<dbReference type="Pfam" id="PF00118">
    <property type="entry name" value="Cpn60_TCP1"/>
    <property type="match status" value="1"/>
</dbReference>
<feature type="region of interest" description="Disordered" evidence="1">
    <location>
        <begin position="447"/>
        <end position="488"/>
    </location>
</feature>
<evidence type="ECO:0000256" key="1">
    <source>
        <dbReference type="SAM" id="MobiDB-lite"/>
    </source>
</evidence>
<dbReference type="SUPFAM" id="SSF52029">
    <property type="entry name" value="GroEL apical domain-like"/>
    <property type="match status" value="1"/>
</dbReference>
<gene>
    <name evidence="2" type="ORF">ACHAWO_011154</name>
</gene>